<reference evidence="2 3" key="1">
    <citation type="journal article" date="2014" name="Nat. Commun.">
        <title>Molecular traces of alternative social organization in a termite genome.</title>
        <authorList>
            <person name="Terrapon N."/>
            <person name="Li C."/>
            <person name="Robertson H.M."/>
            <person name="Ji L."/>
            <person name="Meng X."/>
            <person name="Booth W."/>
            <person name="Chen Z."/>
            <person name="Childers C.P."/>
            <person name="Glastad K.M."/>
            <person name="Gokhale K."/>
            <person name="Gowin J."/>
            <person name="Gronenberg W."/>
            <person name="Hermansen R.A."/>
            <person name="Hu H."/>
            <person name="Hunt B.G."/>
            <person name="Huylmans A.K."/>
            <person name="Khalil S.M."/>
            <person name="Mitchell R.D."/>
            <person name="Munoz-Torres M.C."/>
            <person name="Mustard J.A."/>
            <person name="Pan H."/>
            <person name="Reese J.T."/>
            <person name="Scharf M.E."/>
            <person name="Sun F."/>
            <person name="Vogel H."/>
            <person name="Xiao J."/>
            <person name="Yang W."/>
            <person name="Yang Z."/>
            <person name="Yang Z."/>
            <person name="Zhou J."/>
            <person name="Zhu J."/>
            <person name="Brent C.S."/>
            <person name="Elsik C.G."/>
            <person name="Goodisman M.A."/>
            <person name="Liberles D.A."/>
            <person name="Roe R.M."/>
            <person name="Vargo E.L."/>
            <person name="Vilcinskas A."/>
            <person name="Wang J."/>
            <person name="Bornberg-Bauer E."/>
            <person name="Korb J."/>
            <person name="Zhang G."/>
            <person name="Liebig J."/>
        </authorList>
    </citation>
    <scope>NUCLEOTIDE SEQUENCE [LARGE SCALE GENOMIC DNA]</scope>
    <source>
        <tissue evidence="2">Whole organism</tissue>
    </source>
</reference>
<dbReference type="EMBL" id="KK853366">
    <property type="protein sequence ID" value="KDR08106.1"/>
    <property type="molecule type" value="Genomic_DNA"/>
</dbReference>
<dbReference type="PANTHER" id="PTHR14938">
    <property type="entry name" value="HCLS1-ASSOCIATED PROTEIN X-1"/>
    <property type="match status" value="1"/>
</dbReference>
<dbReference type="PANTHER" id="PTHR14938:SF2">
    <property type="entry name" value="HCLS1-ASSOCIATED PROTEIN X-1"/>
    <property type="match status" value="1"/>
</dbReference>
<accession>A0A067QHM3</accession>
<dbReference type="GO" id="GO:0016324">
    <property type="term" value="C:apical plasma membrane"/>
    <property type="evidence" value="ECO:0007669"/>
    <property type="project" value="TreeGrafter"/>
</dbReference>
<dbReference type="GO" id="GO:0015629">
    <property type="term" value="C:actin cytoskeleton"/>
    <property type="evidence" value="ECO:0007669"/>
    <property type="project" value="TreeGrafter"/>
</dbReference>
<protein>
    <recommendedName>
        <fullName evidence="4">HCLS1-associated protein X-1</fullName>
    </recommendedName>
</protein>
<name>A0A067QHM3_ZOONE</name>
<keyword evidence="3" id="KW-1185">Reference proteome</keyword>
<proteinExistence type="predicted"/>
<dbReference type="GO" id="GO:0043066">
    <property type="term" value="P:negative regulation of apoptotic process"/>
    <property type="evidence" value="ECO:0007669"/>
    <property type="project" value="InterPro"/>
</dbReference>
<evidence type="ECO:0000256" key="1">
    <source>
        <dbReference type="SAM" id="MobiDB-lite"/>
    </source>
</evidence>
<dbReference type="AlphaFoldDB" id="A0A067QHM3"/>
<sequence length="252" mass="29362">MHNEFRRPTWNWDEDDDDDDIITTPPNGSFGYNIFGNPTEIHRHFEHHMQEFEHQLEAVFESFDSLFGGSFFQSHPPISQPDHYQGKQNLRDSYLKPKYWHNTHKSESIPESTRTERQLDDDLDDRVSAGQLDQILKDKPSIEKHEPCVQTHIFGNSSFSTIITNSDGTVEHHCIVRDSKGNEEVTVTKQIGDKKYSVTTHTDSTGEKQQIENFVNVEKDDLDAFKKKWSKLHQNPQEPKLADLSIFDQFFK</sequence>
<dbReference type="eggNOG" id="ENOG502S6YS">
    <property type="taxonomic scope" value="Eukaryota"/>
</dbReference>
<feature type="compositionally biased region" description="Basic and acidic residues" evidence="1">
    <location>
        <begin position="104"/>
        <end position="120"/>
    </location>
</feature>
<evidence type="ECO:0000313" key="3">
    <source>
        <dbReference type="Proteomes" id="UP000027135"/>
    </source>
</evidence>
<dbReference type="GO" id="GO:0030136">
    <property type="term" value="C:clathrin-coated vesicle"/>
    <property type="evidence" value="ECO:0007669"/>
    <property type="project" value="TreeGrafter"/>
</dbReference>
<dbReference type="GO" id="GO:0030833">
    <property type="term" value="P:regulation of actin filament polymerization"/>
    <property type="evidence" value="ECO:0007669"/>
    <property type="project" value="TreeGrafter"/>
</dbReference>
<gene>
    <name evidence="2" type="ORF">L798_01639</name>
</gene>
<dbReference type="InterPro" id="IPR017248">
    <property type="entry name" value="HAX-1"/>
</dbReference>
<dbReference type="GO" id="GO:0016529">
    <property type="term" value="C:sarcoplasmic reticulum"/>
    <property type="evidence" value="ECO:0007669"/>
    <property type="project" value="TreeGrafter"/>
</dbReference>
<evidence type="ECO:0000313" key="2">
    <source>
        <dbReference type="EMBL" id="KDR08106.1"/>
    </source>
</evidence>
<feature type="region of interest" description="Disordered" evidence="1">
    <location>
        <begin position="101"/>
        <end position="120"/>
    </location>
</feature>
<organism evidence="2 3">
    <name type="scientific">Zootermopsis nevadensis</name>
    <name type="common">Dampwood termite</name>
    <dbReference type="NCBI Taxonomy" id="136037"/>
    <lineage>
        <taxon>Eukaryota</taxon>
        <taxon>Metazoa</taxon>
        <taxon>Ecdysozoa</taxon>
        <taxon>Arthropoda</taxon>
        <taxon>Hexapoda</taxon>
        <taxon>Insecta</taxon>
        <taxon>Pterygota</taxon>
        <taxon>Neoptera</taxon>
        <taxon>Polyneoptera</taxon>
        <taxon>Dictyoptera</taxon>
        <taxon>Blattodea</taxon>
        <taxon>Blattoidea</taxon>
        <taxon>Termitoidae</taxon>
        <taxon>Termopsidae</taxon>
        <taxon>Zootermopsis</taxon>
    </lineage>
</organism>
<dbReference type="InParanoid" id="A0A067QHM3"/>
<dbReference type="Proteomes" id="UP000027135">
    <property type="component" value="Unassembled WGS sequence"/>
</dbReference>
<dbReference type="OMA" id="ENIMMNF"/>
<evidence type="ECO:0008006" key="4">
    <source>
        <dbReference type="Google" id="ProtNLM"/>
    </source>
</evidence>
<dbReference type="GO" id="GO:0005739">
    <property type="term" value="C:mitochondrion"/>
    <property type="evidence" value="ECO:0007669"/>
    <property type="project" value="TreeGrafter"/>
</dbReference>